<feature type="compositionally biased region" description="Basic residues" evidence="1">
    <location>
        <begin position="783"/>
        <end position="794"/>
    </location>
</feature>
<feature type="region of interest" description="Disordered" evidence="1">
    <location>
        <begin position="552"/>
        <end position="579"/>
    </location>
</feature>
<accession>A0A8J2SLM3</accession>
<feature type="compositionally biased region" description="Basic residues" evidence="1">
    <location>
        <begin position="894"/>
        <end position="909"/>
    </location>
</feature>
<name>A0A8J2SLM3_9STRA</name>
<feature type="compositionally biased region" description="Basic residues" evidence="1">
    <location>
        <begin position="180"/>
        <end position="191"/>
    </location>
</feature>
<comment type="caution">
    <text evidence="2">The sequence shown here is derived from an EMBL/GenBank/DDBJ whole genome shotgun (WGS) entry which is preliminary data.</text>
</comment>
<gene>
    <name evidence="2" type="ORF">PECAL_4P26580</name>
</gene>
<evidence type="ECO:0000313" key="3">
    <source>
        <dbReference type="Proteomes" id="UP000789595"/>
    </source>
</evidence>
<feature type="region of interest" description="Disordered" evidence="1">
    <location>
        <begin position="701"/>
        <end position="727"/>
    </location>
</feature>
<evidence type="ECO:0000313" key="2">
    <source>
        <dbReference type="EMBL" id="CAH0375328.1"/>
    </source>
</evidence>
<feature type="compositionally biased region" description="Basic residues" evidence="1">
    <location>
        <begin position="234"/>
        <end position="247"/>
    </location>
</feature>
<feature type="compositionally biased region" description="Low complexity" evidence="1">
    <location>
        <begin position="845"/>
        <end position="855"/>
    </location>
</feature>
<dbReference type="AlphaFoldDB" id="A0A8J2SLM3"/>
<keyword evidence="3" id="KW-1185">Reference proteome</keyword>
<feature type="compositionally biased region" description="Low complexity" evidence="1">
    <location>
        <begin position="222"/>
        <end position="233"/>
    </location>
</feature>
<feature type="region of interest" description="Disordered" evidence="1">
    <location>
        <begin position="212"/>
        <end position="252"/>
    </location>
</feature>
<reference evidence="2" key="1">
    <citation type="submission" date="2021-11" db="EMBL/GenBank/DDBJ databases">
        <authorList>
            <consortium name="Genoscope - CEA"/>
            <person name="William W."/>
        </authorList>
    </citation>
    <scope>NUCLEOTIDE SEQUENCE</scope>
</reference>
<protein>
    <submittedName>
        <fullName evidence="2">Uncharacterized protein</fullName>
    </submittedName>
</protein>
<dbReference type="Proteomes" id="UP000789595">
    <property type="component" value="Unassembled WGS sequence"/>
</dbReference>
<sequence>RRVELNLGGRKGTERKVLGLGLGARISRRGVRAHEVGRHLHAEDEGDEGRARHGALEDLVAGRGHGRVVGPVREVVVVRQVHLRLARGARRRRRGRRAGGGRCRVLLDRGQVLGDEVLERRHERAPRPVEAAQGRREDRAGAARLAQVREGLLGRAADLGERGGPPVGADRGGDAAQRRREGRRVGRVRGRRRVVGGRRRHLRLGHLAREERPAGARRGRADGALAQRAGPALRRGRARGRRGRRRAGAAQGAVRVRRRVERGDVAEEVPELRRVEGVALGPVLDDGREALLRELALVDLLLDRPRREEAVGVAGPRVAVAPAPRGRLLVHGRVPGRVEEDEAAPADQVQAAAARRRRQQEAEVVPARRVVEAVRELLALLGRRAAVQQAPGPALADAQPRHQGQGLRLRRDDDAPLVRGRPELPQQPEQDVELGGLALRREAARRRHGRHDALGVAVRVEQAGVVADLLQLADRREHVRLLAPERVPQPLVREHGTVGRALRRRRAADDDLHELARQVRRVQAVLAAEEEPRRDLGEDRLFSLAERDFVGIRAPGQPRGDGPREAPPEGLGRAQDPRVREVGERVELLEVVLEGRAREEDASFGPEGAEGPGGLRLPALEALGLVADEEVARRRAEARRVRRERLVGDDEHLEGPRARAEGRDRFGGVRVDGLDGHALAERRRAAVDPLVELGLPVRHEGAGARHDDAPERLGRGRDRAVPEERVDERHGLERLPEAHVVREDGAVSLKARVVLAQARDAVVEEPHALALVRAQELGDERRHAHGPRRRRRRRPGEQRPPRRGGVFRALRARRPEHEGLVRQVAGALARRRRARPPRHCELERAAAASSAAGVRARARRPPPRAAAAARRSPRSAPAGPRSPGAGAAAGARLRSGRVRGPPRRRRRARPVAAAASSSARRAAGTSWCRCPTTAAAAAAGVSCWKEPAAGIASWLLRRPRVAVQLFCAVRRVCCCTAISRVAARSSVVTLVPAGSVQSTGAANRAARM</sequence>
<dbReference type="EMBL" id="CAKKNE010000004">
    <property type="protein sequence ID" value="CAH0375328.1"/>
    <property type="molecule type" value="Genomic_DNA"/>
</dbReference>
<feature type="non-terminal residue" evidence="2">
    <location>
        <position position="1008"/>
    </location>
</feature>
<feature type="non-terminal residue" evidence="2">
    <location>
        <position position="1"/>
    </location>
</feature>
<feature type="region of interest" description="Disordered" evidence="1">
    <location>
        <begin position="774"/>
        <end position="814"/>
    </location>
</feature>
<feature type="region of interest" description="Disordered" evidence="1">
    <location>
        <begin position="156"/>
        <end position="191"/>
    </location>
</feature>
<feature type="compositionally biased region" description="Low complexity" evidence="1">
    <location>
        <begin position="865"/>
        <end position="893"/>
    </location>
</feature>
<feature type="region of interest" description="Disordered" evidence="1">
    <location>
        <begin position="826"/>
        <end position="917"/>
    </location>
</feature>
<proteinExistence type="predicted"/>
<evidence type="ECO:0000256" key="1">
    <source>
        <dbReference type="SAM" id="MobiDB-lite"/>
    </source>
</evidence>
<organism evidence="2 3">
    <name type="scientific">Pelagomonas calceolata</name>
    <dbReference type="NCBI Taxonomy" id="35677"/>
    <lineage>
        <taxon>Eukaryota</taxon>
        <taxon>Sar</taxon>
        <taxon>Stramenopiles</taxon>
        <taxon>Ochrophyta</taxon>
        <taxon>Pelagophyceae</taxon>
        <taxon>Pelagomonadales</taxon>
        <taxon>Pelagomonadaceae</taxon>
        <taxon>Pelagomonas</taxon>
    </lineage>
</organism>